<proteinExistence type="predicted"/>
<sequence>MEFIKQYITQSISAAANSLRLSTHQIEIVALLKDAIIKSNDLSNDLIKMKKITELSTLAIKLNEIYNFLIHNNIDFFKISDQFKEHSRNLIKDLNHLLDTTTPLSFKNALEKLNPHTEEFKPEKKEEIKIDLSKRKVDEEIFIIPETEKIKERIILDDENESEELFIQNFETNILKPIKPLDQMLKNLSNDDFDYEEISSFIKIMSDNGRLSKKIGFEIISDMHETIAQTLTLIKNRKLMPGKEIIEGLRACLIVIVAVVKGKEVDITNYLNRADDLQQKISKIK</sequence>
<gene>
    <name evidence="1" type="ORF">ENS31_06880</name>
</gene>
<organism evidence="1">
    <name type="scientific">Ignavibacterium album</name>
    <dbReference type="NCBI Taxonomy" id="591197"/>
    <lineage>
        <taxon>Bacteria</taxon>
        <taxon>Pseudomonadati</taxon>
        <taxon>Ignavibacteriota</taxon>
        <taxon>Ignavibacteria</taxon>
        <taxon>Ignavibacteriales</taxon>
        <taxon>Ignavibacteriaceae</taxon>
        <taxon>Ignavibacterium</taxon>
    </lineage>
</organism>
<dbReference type="EMBL" id="DSUJ01000008">
    <property type="protein sequence ID" value="HFI91244.1"/>
    <property type="molecule type" value="Genomic_DNA"/>
</dbReference>
<evidence type="ECO:0000313" key="1">
    <source>
        <dbReference type="EMBL" id="HFI91244.1"/>
    </source>
</evidence>
<protein>
    <submittedName>
        <fullName evidence="1">Uncharacterized protein</fullName>
    </submittedName>
</protein>
<name>A0A7V2ZJR7_9BACT</name>
<accession>A0A7V2ZJR7</accession>
<comment type="caution">
    <text evidence="1">The sequence shown here is derived from an EMBL/GenBank/DDBJ whole genome shotgun (WGS) entry which is preliminary data.</text>
</comment>
<reference evidence="1" key="1">
    <citation type="journal article" date="2020" name="mSystems">
        <title>Genome- and Community-Level Interaction Insights into Carbon Utilization and Element Cycling Functions of Hydrothermarchaeota in Hydrothermal Sediment.</title>
        <authorList>
            <person name="Zhou Z."/>
            <person name="Liu Y."/>
            <person name="Xu W."/>
            <person name="Pan J."/>
            <person name="Luo Z.H."/>
            <person name="Li M."/>
        </authorList>
    </citation>
    <scope>NUCLEOTIDE SEQUENCE [LARGE SCALE GENOMIC DNA]</scope>
    <source>
        <strain evidence="1">SpSt-479</strain>
    </source>
</reference>
<dbReference type="AlphaFoldDB" id="A0A7V2ZJR7"/>